<proteinExistence type="predicted"/>
<protein>
    <submittedName>
        <fullName evidence="1">Uncharacterized protein</fullName>
    </submittedName>
</protein>
<dbReference type="Proteomes" id="UP000521748">
    <property type="component" value="Unassembled WGS sequence"/>
</dbReference>
<reference evidence="1 2" key="1">
    <citation type="submission" date="2020-07" db="EMBL/GenBank/DDBJ databases">
        <title>Sequencing the genomes of 1000 actinobacteria strains.</title>
        <authorList>
            <person name="Klenk H.-P."/>
        </authorList>
    </citation>
    <scope>NUCLEOTIDE SEQUENCE [LARGE SCALE GENOMIC DNA]</scope>
    <source>
        <strain evidence="1 2">DSM 102047</strain>
    </source>
</reference>
<name>A0A7Y9LU89_9MICC</name>
<dbReference type="EMBL" id="JACBYQ010000002">
    <property type="protein sequence ID" value="NYE95724.1"/>
    <property type="molecule type" value="Genomic_DNA"/>
</dbReference>
<dbReference type="AlphaFoldDB" id="A0A7Y9LU89"/>
<dbReference type="RefSeq" id="WP_179389468.1">
    <property type="nucleotide sequence ID" value="NZ_JACBYQ010000002.1"/>
</dbReference>
<sequence length="51" mass="5753">MTENMTKTANLRGNLGDFAGDVGENWYVFEQWLERIPCSSSISEVQEDING</sequence>
<keyword evidence="2" id="KW-1185">Reference proteome</keyword>
<gene>
    <name evidence="1" type="ORF">FHU41_001974</name>
</gene>
<evidence type="ECO:0000313" key="1">
    <source>
        <dbReference type="EMBL" id="NYE95724.1"/>
    </source>
</evidence>
<accession>A0A7Y9LU89</accession>
<organism evidence="1 2">
    <name type="scientific">Psychromicrobium silvestre</name>
    <dbReference type="NCBI Taxonomy" id="1645614"/>
    <lineage>
        <taxon>Bacteria</taxon>
        <taxon>Bacillati</taxon>
        <taxon>Actinomycetota</taxon>
        <taxon>Actinomycetes</taxon>
        <taxon>Micrococcales</taxon>
        <taxon>Micrococcaceae</taxon>
        <taxon>Psychromicrobium</taxon>
    </lineage>
</organism>
<evidence type="ECO:0000313" key="2">
    <source>
        <dbReference type="Proteomes" id="UP000521748"/>
    </source>
</evidence>
<comment type="caution">
    <text evidence="1">The sequence shown here is derived from an EMBL/GenBank/DDBJ whole genome shotgun (WGS) entry which is preliminary data.</text>
</comment>